<feature type="compositionally biased region" description="Low complexity" evidence="5">
    <location>
        <begin position="604"/>
        <end position="627"/>
    </location>
</feature>
<dbReference type="Pfam" id="PF13639">
    <property type="entry name" value="zf-RING_2"/>
    <property type="match status" value="1"/>
</dbReference>
<evidence type="ECO:0000313" key="7">
    <source>
        <dbReference type="EMBL" id="KHN95262.1"/>
    </source>
</evidence>
<feature type="domain" description="RING-type" evidence="6">
    <location>
        <begin position="338"/>
        <end position="386"/>
    </location>
</feature>
<evidence type="ECO:0000256" key="5">
    <source>
        <dbReference type="SAM" id="MobiDB-lite"/>
    </source>
</evidence>
<dbReference type="InterPro" id="IPR051834">
    <property type="entry name" value="RING_finger_E3_ligase"/>
</dbReference>
<sequence>MDQMNLLPSNAQRYESSRDLLHAASNHWIAHSHGSPASSWPSQPLPLGSFYFAQHQAFQRPSMDGLGPAHPMHSGQHGTLPPPDRSVSVRGMQTPESYPRLPAAAVYWSSTMQPAPVSSSGATISSVPSPFGNMNTSARDLALRPPAATDWAPPVGATSGTHSVTFPQISSSEGLPNAPSHQVSPSTAASHFPLSPDSPRRQGQTSSPTPYRSHRSQTATAVLSYRDNSSLLAPSSDRRRQAHPRARRSMASRQTSSDLGRSQDDAAQTPQVLGDDPTSRSSRRGSHVISASQVEDVMARQMQMYRGTVQTKMVASKAALQSLECVEASALPESERTCVICYNEYGVASPEGINEAPIRLPQCKHIFGDHCIKKWLEDSDSCPYCRSKLQSEPKLSFGSARTFMHMMRLRGLPLPTGISEEMIARVVSRPVGELELQELLMRSHRPADRRSPPDDASGHDHRRTRQRLSSSVVMSESHVEELSTSQPHMPLDGLPSEPSSQPPGGHGSLNENMWVSISTPGAYVPSEPFHGQPPPRAGWTEGLEHTSGASVRRGTASEPPTSRPTRPQIVDPPGTVIANGSSIPPPTILNPLQRSINQQRTGTSLSGSAAAPQSSSAPTANSSSAEAELSPLRPSRNRPW</sequence>
<dbReference type="HOGENOM" id="CLU_427631_0_0_1"/>
<gene>
    <name evidence="7" type="ORF">MAM_06766</name>
</gene>
<dbReference type="SUPFAM" id="SSF57850">
    <property type="entry name" value="RING/U-box"/>
    <property type="match status" value="1"/>
</dbReference>
<keyword evidence="1" id="KW-0479">Metal-binding</keyword>
<feature type="region of interest" description="Disordered" evidence="5">
    <location>
        <begin position="442"/>
        <end position="640"/>
    </location>
</feature>
<feature type="compositionally biased region" description="Polar residues" evidence="5">
    <location>
        <begin position="201"/>
        <end position="233"/>
    </location>
</feature>
<dbReference type="InterPro" id="IPR001841">
    <property type="entry name" value="Znf_RING"/>
</dbReference>
<dbReference type="PROSITE" id="PS50089">
    <property type="entry name" value="ZF_RING_2"/>
    <property type="match status" value="1"/>
</dbReference>
<dbReference type="SMART" id="SM00184">
    <property type="entry name" value="RING"/>
    <property type="match status" value="1"/>
</dbReference>
<feature type="region of interest" description="Disordered" evidence="5">
    <location>
        <begin position="146"/>
        <end position="291"/>
    </location>
</feature>
<keyword evidence="3" id="KW-0862">Zinc</keyword>
<evidence type="ECO:0000256" key="1">
    <source>
        <dbReference type="ARBA" id="ARBA00022723"/>
    </source>
</evidence>
<dbReference type="AlphaFoldDB" id="A0A0B2WP77"/>
<organism evidence="7 8">
    <name type="scientific">Metarhizium album (strain ARSEF 1941)</name>
    <dbReference type="NCBI Taxonomy" id="1081103"/>
    <lineage>
        <taxon>Eukaryota</taxon>
        <taxon>Fungi</taxon>
        <taxon>Dikarya</taxon>
        <taxon>Ascomycota</taxon>
        <taxon>Pezizomycotina</taxon>
        <taxon>Sordariomycetes</taxon>
        <taxon>Hypocreomycetidae</taxon>
        <taxon>Hypocreales</taxon>
        <taxon>Clavicipitaceae</taxon>
        <taxon>Metarhizium</taxon>
    </lineage>
</organism>
<accession>A0A0B2WP77</accession>
<keyword evidence="2 4" id="KW-0863">Zinc-finger</keyword>
<protein>
    <submittedName>
        <fullName evidence="7">RING-finger domain containing protein</fullName>
    </submittedName>
</protein>
<dbReference type="Proteomes" id="UP000030816">
    <property type="component" value="Unassembled WGS sequence"/>
</dbReference>
<proteinExistence type="predicted"/>
<dbReference type="GO" id="GO:0005634">
    <property type="term" value="C:nucleus"/>
    <property type="evidence" value="ECO:0007669"/>
    <property type="project" value="TreeGrafter"/>
</dbReference>
<dbReference type="InterPro" id="IPR013083">
    <property type="entry name" value="Znf_RING/FYVE/PHD"/>
</dbReference>
<dbReference type="Gene3D" id="3.30.40.10">
    <property type="entry name" value="Zinc/RING finger domain, C3HC4 (zinc finger)"/>
    <property type="match status" value="1"/>
</dbReference>
<dbReference type="GeneID" id="63741221"/>
<comment type="caution">
    <text evidence="7">The sequence shown here is derived from an EMBL/GenBank/DDBJ whole genome shotgun (WGS) entry which is preliminary data.</text>
</comment>
<reference evidence="7 8" key="1">
    <citation type="journal article" date="2014" name="Proc. Natl. Acad. Sci. U.S.A.">
        <title>Trajectory and genomic determinants of fungal-pathogen speciation and host adaptation.</title>
        <authorList>
            <person name="Hu X."/>
            <person name="Xiao G."/>
            <person name="Zheng P."/>
            <person name="Shang Y."/>
            <person name="Su Y."/>
            <person name="Zhang X."/>
            <person name="Liu X."/>
            <person name="Zhan S."/>
            <person name="St Leger R.J."/>
            <person name="Wang C."/>
        </authorList>
    </citation>
    <scope>NUCLEOTIDE SEQUENCE [LARGE SCALE GENOMIC DNA]</scope>
    <source>
        <strain evidence="7 8">ARSEF 1941</strain>
    </source>
</reference>
<feature type="compositionally biased region" description="Polar residues" evidence="5">
    <location>
        <begin position="251"/>
        <end position="271"/>
    </location>
</feature>
<feature type="compositionally biased region" description="Basic and acidic residues" evidence="5">
    <location>
        <begin position="445"/>
        <end position="459"/>
    </location>
</feature>
<feature type="compositionally biased region" description="Polar residues" evidence="5">
    <location>
        <begin position="509"/>
        <end position="519"/>
    </location>
</feature>
<dbReference type="PANTHER" id="PTHR45931:SF3">
    <property type="entry name" value="RING ZINC FINGER-CONTAINING PROTEIN"/>
    <property type="match status" value="1"/>
</dbReference>
<name>A0A0B2WP77_METAS</name>
<evidence type="ECO:0000313" key="8">
    <source>
        <dbReference type="Proteomes" id="UP000030816"/>
    </source>
</evidence>
<keyword evidence="8" id="KW-1185">Reference proteome</keyword>
<dbReference type="RefSeq" id="XP_040676328.1">
    <property type="nucleotide sequence ID" value="XM_040825564.1"/>
</dbReference>
<dbReference type="GO" id="GO:0061630">
    <property type="term" value="F:ubiquitin protein ligase activity"/>
    <property type="evidence" value="ECO:0007669"/>
    <property type="project" value="TreeGrafter"/>
</dbReference>
<dbReference type="GO" id="GO:0008270">
    <property type="term" value="F:zinc ion binding"/>
    <property type="evidence" value="ECO:0007669"/>
    <property type="project" value="UniProtKB-KW"/>
</dbReference>
<evidence type="ECO:0000256" key="3">
    <source>
        <dbReference type="ARBA" id="ARBA00022833"/>
    </source>
</evidence>
<feature type="compositionally biased region" description="Basic residues" evidence="5">
    <location>
        <begin position="240"/>
        <end position="250"/>
    </location>
</feature>
<evidence type="ECO:0000259" key="6">
    <source>
        <dbReference type="PROSITE" id="PS50089"/>
    </source>
</evidence>
<dbReference type="OrthoDB" id="8062037at2759"/>
<dbReference type="STRING" id="1081103.A0A0B2WP77"/>
<feature type="compositionally biased region" description="Polar residues" evidence="5">
    <location>
        <begin position="590"/>
        <end position="603"/>
    </location>
</feature>
<evidence type="ECO:0000256" key="2">
    <source>
        <dbReference type="ARBA" id="ARBA00022771"/>
    </source>
</evidence>
<feature type="compositionally biased region" description="Polar residues" evidence="5">
    <location>
        <begin position="158"/>
        <end position="189"/>
    </location>
</feature>
<dbReference type="EMBL" id="AZHE01000024">
    <property type="protein sequence ID" value="KHN95262.1"/>
    <property type="molecule type" value="Genomic_DNA"/>
</dbReference>
<dbReference type="GO" id="GO:0006511">
    <property type="term" value="P:ubiquitin-dependent protein catabolic process"/>
    <property type="evidence" value="ECO:0007669"/>
    <property type="project" value="TreeGrafter"/>
</dbReference>
<dbReference type="PANTHER" id="PTHR45931">
    <property type="entry name" value="SI:CH211-59O9.10"/>
    <property type="match status" value="1"/>
</dbReference>
<evidence type="ECO:0000256" key="4">
    <source>
        <dbReference type="PROSITE-ProRule" id="PRU00175"/>
    </source>
</evidence>
<dbReference type="CDD" id="cd16448">
    <property type="entry name" value="RING-H2"/>
    <property type="match status" value="1"/>
</dbReference>